<evidence type="ECO:0000256" key="2">
    <source>
        <dbReference type="ARBA" id="ARBA00023015"/>
    </source>
</evidence>
<dbReference type="Pfam" id="PF13977">
    <property type="entry name" value="TetR_C_6"/>
    <property type="match status" value="1"/>
</dbReference>
<protein>
    <submittedName>
        <fullName evidence="7">TetR/AcrR family transcriptional regulator</fullName>
    </submittedName>
</protein>
<proteinExistence type="predicted"/>
<feature type="domain" description="HTH tetR-type" evidence="6">
    <location>
        <begin position="8"/>
        <end position="68"/>
    </location>
</feature>
<dbReference type="RefSeq" id="WP_067131788.1">
    <property type="nucleotide sequence ID" value="NZ_BBYJ01000009.1"/>
</dbReference>
<dbReference type="PANTHER" id="PTHR30055:SF226">
    <property type="entry name" value="HTH-TYPE TRANSCRIPTIONAL REGULATOR PKSA"/>
    <property type="match status" value="1"/>
</dbReference>
<dbReference type="Gene3D" id="1.10.357.10">
    <property type="entry name" value="Tetracycline Repressor, domain 2"/>
    <property type="match status" value="1"/>
</dbReference>
<dbReference type="InterPro" id="IPR009057">
    <property type="entry name" value="Homeodomain-like_sf"/>
</dbReference>
<accession>A0ABW6SRR7</accession>
<evidence type="ECO:0000256" key="4">
    <source>
        <dbReference type="ARBA" id="ARBA00023163"/>
    </source>
</evidence>
<evidence type="ECO:0000313" key="7">
    <source>
        <dbReference type="EMBL" id="MFF3666538.1"/>
    </source>
</evidence>
<sequence length="201" mass="22185">MPKIVDHAERRDEVMAAARRVILRDGVEGATTRAIAKEAGYSNGVLTHYFADKDDILLSALRDSHRRIANRLKDKLAGLTGLAALREVLLDNLPLDEERAAETGLEVGFWGRGLSSPALLALQREDAAELRYLVRSLLSSAAEAGEIRAAADLGEDLDDVTERLLALVDGLSAHRLLYPDRMSPERLERLILRELDRLAGR</sequence>
<reference evidence="7 8" key="1">
    <citation type="submission" date="2024-10" db="EMBL/GenBank/DDBJ databases">
        <title>The Natural Products Discovery Center: Release of the First 8490 Sequenced Strains for Exploring Actinobacteria Biosynthetic Diversity.</title>
        <authorList>
            <person name="Kalkreuter E."/>
            <person name="Kautsar S.A."/>
            <person name="Yang D."/>
            <person name="Bader C.D."/>
            <person name="Teijaro C.N."/>
            <person name="Fluegel L."/>
            <person name="Davis C.M."/>
            <person name="Simpson J.R."/>
            <person name="Lauterbach L."/>
            <person name="Steele A.D."/>
            <person name="Gui C."/>
            <person name="Meng S."/>
            <person name="Li G."/>
            <person name="Viehrig K."/>
            <person name="Ye F."/>
            <person name="Su P."/>
            <person name="Kiefer A.F."/>
            <person name="Nichols A."/>
            <person name="Cepeda A.J."/>
            <person name="Yan W."/>
            <person name="Fan B."/>
            <person name="Jiang Y."/>
            <person name="Adhikari A."/>
            <person name="Zheng C.-J."/>
            <person name="Schuster L."/>
            <person name="Cowan T.M."/>
            <person name="Smanski M.J."/>
            <person name="Chevrette M.G."/>
            <person name="De Carvalho L.P.S."/>
            <person name="Shen B."/>
        </authorList>
    </citation>
    <scope>NUCLEOTIDE SEQUENCE [LARGE SCALE GENOMIC DNA]</scope>
    <source>
        <strain evidence="7 8">NPDC002173</strain>
    </source>
</reference>
<name>A0ABW6SRR7_9ACTN</name>
<keyword evidence="4" id="KW-0804">Transcription</keyword>
<dbReference type="InterPro" id="IPR039538">
    <property type="entry name" value="BetI_C"/>
</dbReference>
<dbReference type="PANTHER" id="PTHR30055">
    <property type="entry name" value="HTH-TYPE TRANSCRIPTIONAL REGULATOR RUTR"/>
    <property type="match status" value="1"/>
</dbReference>
<dbReference type="InterPro" id="IPR036271">
    <property type="entry name" value="Tet_transcr_reg_TetR-rel_C_sf"/>
</dbReference>
<comment type="caution">
    <text evidence="7">The sequence shown here is derived from an EMBL/GenBank/DDBJ whole genome shotgun (WGS) entry which is preliminary data.</text>
</comment>
<evidence type="ECO:0000313" key="8">
    <source>
        <dbReference type="Proteomes" id="UP001602013"/>
    </source>
</evidence>
<evidence type="ECO:0000259" key="6">
    <source>
        <dbReference type="PROSITE" id="PS50977"/>
    </source>
</evidence>
<evidence type="ECO:0000256" key="5">
    <source>
        <dbReference type="PROSITE-ProRule" id="PRU00335"/>
    </source>
</evidence>
<dbReference type="PROSITE" id="PS50977">
    <property type="entry name" value="HTH_TETR_2"/>
    <property type="match status" value="1"/>
</dbReference>
<dbReference type="SUPFAM" id="SSF46689">
    <property type="entry name" value="Homeodomain-like"/>
    <property type="match status" value="1"/>
</dbReference>
<gene>
    <name evidence="7" type="ORF">ACFYXI_13160</name>
</gene>
<dbReference type="InterPro" id="IPR050109">
    <property type="entry name" value="HTH-type_TetR-like_transc_reg"/>
</dbReference>
<feature type="DNA-binding region" description="H-T-H motif" evidence="5">
    <location>
        <begin position="31"/>
        <end position="50"/>
    </location>
</feature>
<organism evidence="7 8">
    <name type="scientific">Microtetraspora malaysiensis</name>
    <dbReference type="NCBI Taxonomy" id="161358"/>
    <lineage>
        <taxon>Bacteria</taxon>
        <taxon>Bacillati</taxon>
        <taxon>Actinomycetota</taxon>
        <taxon>Actinomycetes</taxon>
        <taxon>Streptosporangiales</taxon>
        <taxon>Streptosporangiaceae</taxon>
        <taxon>Microtetraspora</taxon>
    </lineage>
</organism>
<keyword evidence="2" id="KW-0805">Transcription regulation</keyword>
<dbReference type="SUPFAM" id="SSF48498">
    <property type="entry name" value="Tetracyclin repressor-like, C-terminal domain"/>
    <property type="match status" value="1"/>
</dbReference>
<keyword evidence="8" id="KW-1185">Reference proteome</keyword>
<dbReference type="Proteomes" id="UP001602013">
    <property type="component" value="Unassembled WGS sequence"/>
</dbReference>
<dbReference type="EMBL" id="JBIASD010000007">
    <property type="protein sequence ID" value="MFF3666538.1"/>
    <property type="molecule type" value="Genomic_DNA"/>
</dbReference>
<dbReference type="InterPro" id="IPR001647">
    <property type="entry name" value="HTH_TetR"/>
</dbReference>
<keyword evidence="3 5" id="KW-0238">DNA-binding</keyword>
<keyword evidence="1" id="KW-0678">Repressor</keyword>
<dbReference type="PRINTS" id="PR00455">
    <property type="entry name" value="HTHTETR"/>
</dbReference>
<evidence type="ECO:0000256" key="3">
    <source>
        <dbReference type="ARBA" id="ARBA00023125"/>
    </source>
</evidence>
<evidence type="ECO:0000256" key="1">
    <source>
        <dbReference type="ARBA" id="ARBA00022491"/>
    </source>
</evidence>
<dbReference type="Pfam" id="PF00440">
    <property type="entry name" value="TetR_N"/>
    <property type="match status" value="1"/>
</dbReference>